<dbReference type="RefSeq" id="WP_158053089.1">
    <property type="nucleotide sequence ID" value="NZ_WBKB01000009.1"/>
</dbReference>
<protein>
    <submittedName>
        <fullName evidence="2">Uncharacterized protein</fullName>
    </submittedName>
</protein>
<evidence type="ECO:0000313" key="2">
    <source>
        <dbReference type="EMBL" id="KAB1641406.1"/>
    </source>
</evidence>
<dbReference type="EMBL" id="WBKB01000009">
    <property type="protein sequence ID" value="KAB1641406.1"/>
    <property type="molecule type" value="Genomic_DNA"/>
</dbReference>
<dbReference type="OrthoDB" id="4762644at2"/>
<proteinExistence type="predicted"/>
<gene>
    <name evidence="2" type="ORF">F8O05_12510</name>
</gene>
<organism evidence="2 3">
    <name type="scientific">Gulosibacter chungangensis</name>
    <dbReference type="NCBI Taxonomy" id="979746"/>
    <lineage>
        <taxon>Bacteria</taxon>
        <taxon>Bacillati</taxon>
        <taxon>Actinomycetota</taxon>
        <taxon>Actinomycetes</taxon>
        <taxon>Micrococcales</taxon>
        <taxon>Microbacteriaceae</taxon>
        <taxon>Gulosibacter</taxon>
    </lineage>
</organism>
<feature type="region of interest" description="Disordered" evidence="1">
    <location>
        <begin position="1"/>
        <end position="21"/>
    </location>
</feature>
<keyword evidence="3" id="KW-1185">Reference proteome</keyword>
<evidence type="ECO:0000313" key="3">
    <source>
        <dbReference type="Proteomes" id="UP000433493"/>
    </source>
</evidence>
<accession>A0A7J5B908</accession>
<evidence type="ECO:0000256" key="1">
    <source>
        <dbReference type="SAM" id="MobiDB-lite"/>
    </source>
</evidence>
<name>A0A7J5B908_9MICO</name>
<dbReference type="Proteomes" id="UP000433493">
    <property type="component" value="Unassembled WGS sequence"/>
</dbReference>
<dbReference type="AlphaFoldDB" id="A0A7J5B908"/>
<feature type="compositionally biased region" description="Basic and acidic residues" evidence="1">
    <location>
        <begin position="1"/>
        <end position="13"/>
    </location>
</feature>
<reference evidence="2 3" key="1">
    <citation type="submission" date="2019-09" db="EMBL/GenBank/DDBJ databases">
        <title>Phylogeny of genus Pseudoclavibacter and closely related genus.</title>
        <authorList>
            <person name="Li Y."/>
        </authorList>
    </citation>
    <scope>NUCLEOTIDE SEQUENCE [LARGE SCALE GENOMIC DNA]</scope>
    <source>
        <strain evidence="2 3">KCTC 13959</strain>
    </source>
</reference>
<sequence length="99" mass="10826">MRLTIDHGGRPTDLDLGDTSEQTGVGFFDDGDLGSYGGNLYLRIDGVEYGQLFFYTIDGAPRIELGQFTPATEQWEPVNPLTVSVPDLIAADEAEQEDN</sequence>
<comment type="caution">
    <text evidence="2">The sequence shown here is derived from an EMBL/GenBank/DDBJ whole genome shotgun (WGS) entry which is preliminary data.</text>
</comment>